<gene>
    <name evidence="3" type="ORF">E3J38_01160</name>
</gene>
<evidence type="ECO:0000256" key="1">
    <source>
        <dbReference type="SAM" id="Phobius"/>
    </source>
</evidence>
<sequence>MVYTLRHLTFRTWATALVGGLLSLLILPAFQGHMGLEWTLLPVVAILLLVFTVIGWFLNRLGMNSVERLIGEATAWERAGVLREAEKTFQKAVAVLDSVMLSPLAKKRESAYLAARLARFYLARVDKNHASEEFIISYLQSHPEDEEVAENWLQQVESQGGLKKEHYELVSRIGNAQPRNMTVQRLLARFYLAAHRTDFPALQTYRHVLNGDISAATDIVNHLATLFIKEGRTDDWALQVYLHAFEHGGERPQLLKGIAACVHWIQESGRTRRALQKARRLLESFDEANLEKMRAGFNPPHLEPVVQKVPRKIRAGSALWKLCIWIGSGLFRVIASVFFIIIDRAKALIYFIKASRRSRLIIEWSMMALLVVGVVILVVNTAGHLIKKEKSLSEKKELTEVAITDPFTIQVAAYLRPEDAQRYLRYLRKRGLDSYWTKRRGAEKTYYQVRVSHFADKASAKAYGASLKAQGIIDDFYVANYERP</sequence>
<keyword evidence="1" id="KW-0472">Membrane</keyword>
<feature type="transmembrane region" description="Helical" evidence="1">
    <location>
        <begin position="38"/>
        <end position="58"/>
    </location>
</feature>
<dbReference type="PROSITE" id="PS51724">
    <property type="entry name" value="SPOR"/>
    <property type="match status" value="1"/>
</dbReference>
<dbReference type="InterPro" id="IPR036680">
    <property type="entry name" value="SPOR-like_sf"/>
</dbReference>
<feature type="transmembrane region" description="Helical" evidence="1">
    <location>
        <begin position="12"/>
        <end position="32"/>
    </location>
</feature>
<feature type="domain" description="SPOR" evidence="2">
    <location>
        <begin position="401"/>
        <end position="480"/>
    </location>
</feature>
<dbReference type="SUPFAM" id="SSF110997">
    <property type="entry name" value="Sporulation related repeat"/>
    <property type="match status" value="1"/>
</dbReference>
<organism evidence="3 4">
    <name type="scientific">candidate division TA06 bacterium</name>
    <dbReference type="NCBI Taxonomy" id="2250710"/>
    <lineage>
        <taxon>Bacteria</taxon>
        <taxon>Bacteria division TA06</taxon>
    </lineage>
</organism>
<feature type="transmembrane region" description="Helical" evidence="1">
    <location>
        <begin position="318"/>
        <end position="342"/>
    </location>
</feature>
<dbReference type="Gene3D" id="3.30.70.1070">
    <property type="entry name" value="Sporulation related repeat"/>
    <property type="match status" value="1"/>
</dbReference>
<comment type="caution">
    <text evidence="3">The sequence shown here is derived from an EMBL/GenBank/DDBJ whole genome shotgun (WGS) entry which is preliminary data.</text>
</comment>
<dbReference type="AlphaFoldDB" id="A0A523XUU4"/>
<dbReference type="Proteomes" id="UP000315534">
    <property type="component" value="Unassembled WGS sequence"/>
</dbReference>
<accession>A0A523XUU4</accession>
<evidence type="ECO:0000313" key="4">
    <source>
        <dbReference type="Proteomes" id="UP000315534"/>
    </source>
</evidence>
<dbReference type="InterPro" id="IPR011990">
    <property type="entry name" value="TPR-like_helical_dom_sf"/>
</dbReference>
<proteinExistence type="predicted"/>
<name>A0A523XUU4_UNCT6</name>
<keyword evidence="1" id="KW-1133">Transmembrane helix</keyword>
<feature type="transmembrane region" description="Helical" evidence="1">
    <location>
        <begin position="362"/>
        <end position="386"/>
    </location>
</feature>
<evidence type="ECO:0000259" key="2">
    <source>
        <dbReference type="PROSITE" id="PS51724"/>
    </source>
</evidence>
<dbReference type="EMBL" id="SOIP01000069">
    <property type="protein sequence ID" value="TET83041.1"/>
    <property type="molecule type" value="Genomic_DNA"/>
</dbReference>
<evidence type="ECO:0000313" key="3">
    <source>
        <dbReference type="EMBL" id="TET83041.1"/>
    </source>
</evidence>
<protein>
    <submittedName>
        <fullName evidence="3">SPOR domain-containing protein</fullName>
    </submittedName>
</protein>
<keyword evidence="1" id="KW-0812">Transmembrane</keyword>
<dbReference type="Gene3D" id="1.25.40.10">
    <property type="entry name" value="Tetratricopeptide repeat domain"/>
    <property type="match status" value="1"/>
</dbReference>
<dbReference type="Pfam" id="PF05036">
    <property type="entry name" value="SPOR"/>
    <property type="match status" value="1"/>
</dbReference>
<reference evidence="3 4" key="1">
    <citation type="submission" date="2019-03" db="EMBL/GenBank/DDBJ databases">
        <title>Metabolic potential of uncultured bacteria and archaea associated with petroleum seepage in deep-sea sediments.</title>
        <authorList>
            <person name="Dong X."/>
            <person name="Hubert C."/>
        </authorList>
    </citation>
    <scope>NUCLEOTIDE SEQUENCE [LARGE SCALE GENOMIC DNA]</scope>
    <source>
        <strain evidence="3">E29_bin36</strain>
    </source>
</reference>
<dbReference type="GO" id="GO:0042834">
    <property type="term" value="F:peptidoglycan binding"/>
    <property type="evidence" value="ECO:0007669"/>
    <property type="project" value="InterPro"/>
</dbReference>
<dbReference type="InterPro" id="IPR007730">
    <property type="entry name" value="SPOR-like_dom"/>
</dbReference>